<organism evidence="3 4">
    <name type="scientific">Effrenium voratum</name>
    <dbReference type="NCBI Taxonomy" id="2562239"/>
    <lineage>
        <taxon>Eukaryota</taxon>
        <taxon>Sar</taxon>
        <taxon>Alveolata</taxon>
        <taxon>Dinophyceae</taxon>
        <taxon>Suessiales</taxon>
        <taxon>Symbiodiniaceae</taxon>
        <taxon>Effrenium</taxon>
    </lineage>
</organism>
<sequence length="566" mass="60356">MLQLPTRFIGGAYFLLMLSVPPADAFMAVNKPPEAFPRTNLTLLLDSGLTAAVMLTSEVCKSLKLAVGSEGNFSSGLGAIGSMEMQQVRVEGAALSDGEESYPLSPLAGVVVDNFPQLKIADEVGVVLQGMLGQGFMDQFDLELDAARKQVRAWPRASLPADSGPHWRQLEALGMPGRLQLTEEELSESSVLAQDLLRRGALALLFFASRAKRQKGEKDEKQACNALLCIRLLAQQLQVLANVTEGWETELQDLAVVLGHWVSTDWCSPRIEVVGYLPCCSTPGSFLLGHCSHNALKAVLDVVMCEPQIPSSLDVCRAYGGTALHRWEEVTAAGLALLAAAHDRAERAVLVCGGDSLLASFLAQHAPEVEVDFLEQAEVLPLLQQHMGLRLGGPGRAPGSRRVVADVAHGPAQPSKPSEPSEPAVSSEPSTYDAVVQLAGATGKLKLRAGGCLLVERAKSSDGLELTDLTDLGEEPETSESALFLEEPLSPFQDLIRPELWFARLLERGGVQGGAPDVLVAQRSQVVRAGRLDMEDLAALRALAMADLGSEVRSPGSAAWQAGGKT</sequence>
<proteinExistence type="predicted"/>
<keyword evidence="4" id="KW-1185">Reference proteome</keyword>
<feature type="region of interest" description="Disordered" evidence="1">
    <location>
        <begin position="408"/>
        <end position="430"/>
    </location>
</feature>
<gene>
    <name evidence="3" type="ORF">EVOR1521_LOCUS2851</name>
</gene>
<evidence type="ECO:0000256" key="1">
    <source>
        <dbReference type="SAM" id="MobiDB-lite"/>
    </source>
</evidence>
<keyword evidence="2" id="KW-0732">Signal</keyword>
<protein>
    <submittedName>
        <fullName evidence="3">Uncharacterized protein</fullName>
    </submittedName>
</protein>
<dbReference type="EMBL" id="CAUJNA010000159">
    <property type="protein sequence ID" value="CAJ1372866.1"/>
    <property type="molecule type" value="Genomic_DNA"/>
</dbReference>
<dbReference type="Proteomes" id="UP001178507">
    <property type="component" value="Unassembled WGS sequence"/>
</dbReference>
<name>A0AA36HPC5_9DINO</name>
<feature type="chain" id="PRO_5041360505" evidence="2">
    <location>
        <begin position="26"/>
        <end position="566"/>
    </location>
</feature>
<dbReference type="AlphaFoldDB" id="A0AA36HPC5"/>
<evidence type="ECO:0000313" key="3">
    <source>
        <dbReference type="EMBL" id="CAJ1372866.1"/>
    </source>
</evidence>
<feature type="compositionally biased region" description="Low complexity" evidence="1">
    <location>
        <begin position="411"/>
        <end position="430"/>
    </location>
</feature>
<evidence type="ECO:0000313" key="4">
    <source>
        <dbReference type="Proteomes" id="UP001178507"/>
    </source>
</evidence>
<comment type="caution">
    <text evidence="3">The sequence shown here is derived from an EMBL/GenBank/DDBJ whole genome shotgun (WGS) entry which is preliminary data.</text>
</comment>
<reference evidence="3" key="1">
    <citation type="submission" date="2023-08" db="EMBL/GenBank/DDBJ databases">
        <authorList>
            <person name="Chen Y."/>
            <person name="Shah S."/>
            <person name="Dougan E. K."/>
            <person name="Thang M."/>
            <person name="Chan C."/>
        </authorList>
    </citation>
    <scope>NUCLEOTIDE SEQUENCE</scope>
</reference>
<accession>A0AA36HPC5</accession>
<evidence type="ECO:0000256" key="2">
    <source>
        <dbReference type="SAM" id="SignalP"/>
    </source>
</evidence>
<feature type="signal peptide" evidence="2">
    <location>
        <begin position="1"/>
        <end position="25"/>
    </location>
</feature>